<dbReference type="EMBL" id="OE002307">
    <property type="protein sequence ID" value="CAD7458490.1"/>
    <property type="molecule type" value="Genomic_DNA"/>
</dbReference>
<dbReference type="PANTHER" id="PTHR46481">
    <property type="entry name" value="ZINC FINGER BED DOMAIN-CONTAINING PROTEIN 4"/>
    <property type="match status" value="1"/>
</dbReference>
<evidence type="ECO:0000313" key="8">
    <source>
        <dbReference type="EMBL" id="CAD7458490.1"/>
    </source>
</evidence>
<comment type="subcellular location">
    <subcellularLocation>
        <location evidence="1">Nucleus</location>
    </subcellularLocation>
</comment>
<gene>
    <name evidence="8" type="ORF">TTEB3V08_LOCUS6469</name>
</gene>
<evidence type="ECO:0000256" key="6">
    <source>
        <dbReference type="SAM" id="MobiDB-lite"/>
    </source>
</evidence>
<name>A0A7R9NW67_9NEOP</name>
<dbReference type="PANTHER" id="PTHR46481:SF10">
    <property type="entry name" value="ZINC FINGER BED DOMAIN-CONTAINING PROTEIN 39"/>
    <property type="match status" value="1"/>
</dbReference>
<feature type="domain" description="HAT C-terminal dimerisation" evidence="7">
    <location>
        <begin position="578"/>
        <end position="654"/>
    </location>
</feature>
<evidence type="ECO:0000256" key="3">
    <source>
        <dbReference type="ARBA" id="ARBA00022771"/>
    </source>
</evidence>
<keyword evidence="2" id="KW-0479">Metal-binding</keyword>
<dbReference type="SUPFAM" id="SSF53098">
    <property type="entry name" value="Ribonuclease H-like"/>
    <property type="match status" value="1"/>
</dbReference>
<dbReference type="InterPro" id="IPR008906">
    <property type="entry name" value="HATC_C_dom"/>
</dbReference>
<keyword evidence="3" id="KW-0863">Zinc-finger</keyword>
<dbReference type="GO" id="GO:0046983">
    <property type="term" value="F:protein dimerization activity"/>
    <property type="evidence" value="ECO:0007669"/>
    <property type="project" value="InterPro"/>
</dbReference>
<evidence type="ECO:0000256" key="5">
    <source>
        <dbReference type="ARBA" id="ARBA00023242"/>
    </source>
</evidence>
<dbReference type="InterPro" id="IPR052035">
    <property type="entry name" value="ZnF_BED_domain_contain"/>
</dbReference>
<keyword evidence="5" id="KW-0539">Nucleus</keyword>
<sequence>MSSAHNEQINEVLNSHADVARQMIGCLRDPEESKDGGCSTIQSEREQRPSSINFFQKQEYFATSTSSVLKQLNRVPAHTTKEVTCKAKEGCTSIEEIPATTVISCVEPIDDPDNSEDSELEKMDLSQPQSKRHQMSIEESFKRVTSYSEAGVQHNLLVKCLLYFICMDKQPFDVVNGRGFRCFIKQLSPSFEIPTMDTLKQQLDNTYDLMVNIYRIKFGSDEVGHVALTSDVWSEMMSSRSFIGITAHFLEGGVIKSRCIVTKELEDRHTSVHISEKLEEACQQFGINKDKITCIVTDEGANMVAAANHFLGKGRHLQCFAHTLNLVIENVVNHDSVLLITNKIREIVKCFQNSVVQSDLLRSKQKASGIENPLKLILDVKTRWNSVYYMLERYIELSSIVHPILLQNPKAPLAPTATELSGAKQLLNILKPVEYVTREVSGEKYATTSKIIPLINCLRAQVMAVDETDSELVGVVKEVLLKEIDNRFGSVEECHLVALACVLDPRFKNIHFSDPKAYANAISLLRRAIKMDSSSSNTNSDSSTPTAYDFWSHHKVLVHGRHNNKRMALAGEREKDEIALYLANPVAPLQADPFQQWEDMKHIFPSLYRQAQLYLLAPATSVPAERLFFEAGATLSKTRNRLLGKRMERLLFLSDCTEEDWQL</sequence>
<accession>A0A7R9NW67</accession>
<dbReference type="InterPro" id="IPR012337">
    <property type="entry name" value="RNaseH-like_sf"/>
</dbReference>
<evidence type="ECO:0000256" key="4">
    <source>
        <dbReference type="ARBA" id="ARBA00022833"/>
    </source>
</evidence>
<dbReference type="SUPFAM" id="SSF140996">
    <property type="entry name" value="Hermes dimerisation domain"/>
    <property type="match status" value="1"/>
</dbReference>
<feature type="region of interest" description="Disordered" evidence="6">
    <location>
        <begin position="108"/>
        <end position="134"/>
    </location>
</feature>
<proteinExistence type="predicted"/>
<evidence type="ECO:0000256" key="1">
    <source>
        <dbReference type="ARBA" id="ARBA00004123"/>
    </source>
</evidence>
<feature type="compositionally biased region" description="Acidic residues" evidence="6">
    <location>
        <begin position="108"/>
        <end position="119"/>
    </location>
</feature>
<dbReference type="GO" id="GO:0005634">
    <property type="term" value="C:nucleus"/>
    <property type="evidence" value="ECO:0007669"/>
    <property type="project" value="UniProtKB-SubCell"/>
</dbReference>
<dbReference type="AlphaFoldDB" id="A0A7R9NW67"/>
<dbReference type="Pfam" id="PF05699">
    <property type="entry name" value="Dimer_Tnp_hAT"/>
    <property type="match status" value="1"/>
</dbReference>
<evidence type="ECO:0000256" key="2">
    <source>
        <dbReference type="ARBA" id="ARBA00022723"/>
    </source>
</evidence>
<organism evidence="8">
    <name type="scientific">Timema tahoe</name>
    <dbReference type="NCBI Taxonomy" id="61484"/>
    <lineage>
        <taxon>Eukaryota</taxon>
        <taxon>Metazoa</taxon>
        <taxon>Ecdysozoa</taxon>
        <taxon>Arthropoda</taxon>
        <taxon>Hexapoda</taxon>
        <taxon>Insecta</taxon>
        <taxon>Pterygota</taxon>
        <taxon>Neoptera</taxon>
        <taxon>Polyneoptera</taxon>
        <taxon>Phasmatodea</taxon>
        <taxon>Timematodea</taxon>
        <taxon>Timematoidea</taxon>
        <taxon>Timematidae</taxon>
        <taxon>Timema</taxon>
    </lineage>
</organism>
<protein>
    <recommendedName>
        <fullName evidence="7">HAT C-terminal dimerisation domain-containing protein</fullName>
    </recommendedName>
</protein>
<dbReference type="GO" id="GO:0008270">
    <property type="term" value="F:zinc ion binding"/>
    <property type="evidence" value="ECO:0007669"/>
    <property type="project" value="UniProtKB-KW"/>
</dbReference>
<keyword evidence="4" id="KW-0862">Zinc</keyword>
<reference evidence="8" key="1">
    <citation type="submission" date="2020-11" db="EMBL/GenBank/DDBJ databases">
        <authorList>
            <person name="Tran Van P."/>
        </authorList>
    </citation>
    <scope>NUCLEOTIDE SEQUENCE</scope>
</reference>
<evidence type="ECO:0000259" key="7">
    <source>
        <dbReference type="Pfam" id="PF05699"/>
    </source>
</evidence>